<reference evidence="3 4" key="1">
    <citation type="submission" date="2019-09" db="EMBL/GenBank/DDBJ databases">
        <title>YIM 48816 draft genome.</title>
        <authorList>
            <person name="Jiang L."/>
        </authorList>
    </citation>
    <scope>NUCLEOTIDE SEQUENCE [LARGE SCALE GENOMIC DNA]</scope>
    <source>
        <strain evidence="3 4">YIM 48816</strain>
    </source>
</reference>
<evidence type="ECO:0000313" key="3">
    <source>
        <dbReference type="EMBL" id="KAB1070369.1"/>
    </source>
</evidence>
<gene>
    <name evidence="3" type="ORF">F6X53_30200</name>
</gene>
<feature type="region of interest" description="Disordered" evidence="1">
    <location>
        <begin position="186"/>
        <end position="217"/>
    </location>
</feature>
<accession>A0A6L3SNZ3</accession>
<feature type="signal peptide" evidence="2">
    <location>
        <begin position="1"/>
        <end position="32"/>
    </location>
</feature>
<evidence type="ECO:0000256" key="1">
    <source>
        <dbReference type="SAM" id="MobiDB-lite"/>
    </source>
</evidence>
<feature type="compositionally biased region" description="Polar residues" evidence="1">
    <location>
        <begin position="202"/>
        <end position="211"/>
    </location>
</feature>
<dbReference type="Proteomes" id="UP000474159">
    <property type="component" value="Unassembled WGS sequence"/>
</dbReference>
<name>A0A6L3SNZ3_9HYPH</name>
<proteinExistence type="predicted"/>
<dbReference type="RefSeq" id="WP_151005334.1">
    <property type="nucleotide sequence ID" value="NZ_VZZK01000064.1"/>
</dbReference>
<keyword evidence="2" id="KW-0732">Signal</keyword>
<feature type="non-terminal residue" evidence="3">
    <location>
        <position position="366"/>
    </location>
</feature>
<feature type="compositionally biased region" description="Basic and acidic residues" evidence="1">
    <location>
        <begin position="272"/>
        <end position="283"/>
    </location>
</feature>
<evidence type="ECO:0000313" key="4">
    <source>
        <dbReference type="Proteomes" id="UP000474159"/>
    </source>
</evidence>
<dbReference type="AlphaFoldDB" id="A0A6L3SNZ3"/>
<keyword evidence="4" id="KW-1185">Reference proteome</keyword>
<evidence type="ECO:0000256" key="2">
    <source>
        <dbReference type="SAM" id="SignalP"/>
    </source>
</evidence>
<feature type="region of interest" description="Disordered" evidence="1">
    <location>
        <begin position="265"/>
        <end position="295"/>
    </location>
</feature>
<dbReference type="OrthoDB" id="330101at2"/>
<organism evidence="3 4">
    <name type="scientific">Methylobacterium soli</name>
    <dbReference type="NCBI Taxonomy" id="553447"/>
    <lineage>
        <taxon>Bacteria</taxon>
        <taxon>Pseudomonadati</taxon>
        <taxon>Pseudomonadota</taxon>
        <taxon>Alphaproteobacteria</taxon>
        <taxon>Hyphomicrobiales</taxon>
        <taxon>Methylobacteriaceae</taxon>
        <taxon>Methylobacterium</taxon>
    </lineage>
</organism>
<sequence length="366" mass="38029">MIQRIGRSAPSNLRIFRYISLGCLAAFGPAFADAPEIAPEVISQARAELPAISSPDRSTETETFEQSAKIESLAPFITMRAVPGEGVPIAVIAPSGSHSSDVIYLAGLPRGSHVTDGVHEVVADVEGGLINVTGWKLSEISVAAPPGMNRIFTVSAVLVSKAEDEKSEFIARALLSVEVIPERSPASPVGLVDGTETDVSPAAQQPSSTRQVEAEESAVSTVQTVGVQDLPPAAQSTVLQELSYSAIVPVALTPDVIPQSFVENMSSKARHQSRERAFAEKQESNSQRQSSPAPVLTAAPLSLKPSSEIFLRTAVAATPSGDAASTGMGDVAPSSDVAALAAEVFIPEAPANLRSEPQPPVAAPAT</sequence>
<feature type="chain" id="PRO_5026789511" evidence="2">
    <location>
        <begin position="33"/>
        <end position="366"/>
    </location>
</feature>
<comment type="caution">
    <text evidence="3">The sequence shown here is derived from an EMBL/GenBank/DDBJ whole genome shotgun (WGS) entry which is preliminary data.</text>
</comment>
<dbReference type="EMBL" id="VZZK01000064">
    <property type="protein sequence ID" value="KAB1070369.1"/>
    <property type="molecule type" value="Genomic_DNA"/>
</dbReference>
<protein>
    <submittedName>
        <fullName evidence="3">Uncharacterized protein</fullName>
    </submittedName>
</protein>